<reference evidence="4" key="1">
    <citation type="submission" date="2016-06" db="UniProtKB">
        <authorList>
            <consortium name="WormBaseParasite"/>
        </authorList>
    </citation>
    <scope>IDENTIFICATION</scope>
</reference>
<dbReference type="Proteomes" id="UP000271098">
    <property type="component" value="Unassembled WGS sequence"/>
</dbReference>
<gene>
    <name evidence="2" type="ORF">GPUH_LOCUS17438</name>
</gene>
<feature type="compositionally biased region" description="Basic and acidic residues" evidence="1">
    <location>
        <begin position="41"/>
        <end position="51"/>
    </location>
</feature>
<accession>A0A183E8Z8</accession>
<keyword evidence="3" id="KW-1185">Reference proteome</keyword>
<evidence type="ECO:0000256" key="1">
    <source>
        <dbReference type="SAM" id="MobiDB-lite"/>
    </source>
</evidence>
<dbReference type="AlphaFoldDB" id="A0A183E8Z8"/>
<organism evidence="4">
    <name type="scientific">Gongylonema pulchrum</name>
    <dbReference type="NCBI Taxonomy" id="637853"/>
    <lineage>
        <taxon>Eukaryota</taxon>
        <taxon>Metazoa</taxon>
        <taxon>Ecdysozoa</taxon>
        <taxon>Nematoda</taxon>
        <taxon>Chromadorea</taxon>
        <taxon>Rhabditida</taxon>
        <taxon>Spirurina</taxon>
        <taxon>Spiruromorpha</taxon>
        <taxon>Spiruroidea</taxon>
        <taxon>Gongylonematidae</taxon>
        <taxon>Gongylonema</taxon>
    </lineage>
</organism>
<sequence length="127" mass="13374">MESNVASQKDDNAGVEQVKHPEEEGVNSRATSETTSNGISREGHESAEHRGSSQLKMRVAGSRPSTTNSARAPPMPPRPPVTPPQTLRDATTVSTAVYSLPVMIPSLPPPSSSPLMCAMPFFSCSAG</sequence>
<proteinExistence type="predicted"/>
<evidence type="ECO:0000313" key="2">
    <source>
        <dbReference type="EMBL" id="VDN29797.1"/>
    </source>
</evidence>
<reference evidence="2 3" key="2">
    <citation type="submission" date="2018-11" db="EMBL/GenBank/DDBJ databases">
        <authorList>
            <consortium name="Pathogen Informatics"/>
        </authorList>
    </citation>
    <scope>NUCLEOTIDE SEQUENCE [LARGE SCALE GENOMIC DNA]</scope>
</reference>
<dbReference type="EMBL" id="UYRT01085178">
    <property type="protein sequence ID" value="VDN29797.1"/>
    <property type="molecule type" value="Genomic_DNA"/>
</dbReference>
<feature type="compositionally biased region" description="Pro residues" evidence="1">
    <location>
        <begin position="73"/>
        <end position="83"/>
    </location>
</feature>
<feature type="compositionally biased region" description="Basic and acidic residues" evidence="1">
    <location>
        <begin position="8"/>
        <end position="23"/>
    </location>
</feature>
<evidence type="ECO:0000313" key="4">
    <source>
        <dbReference type="WBParaSite" id="GPUH_0001746101-mRNA-1"/>
    </source>
</evidence>
<feature type="region of interest" description="Disordered" evidence="1">
    <location>
        <begin position="1"/>
        <end position="87"/>
    </location>
</feature>
<evidence type="ECO:0000313" key="3">
    <source>
        <dbReference type="Proteomes" id="UP000271098"/>
    </source>
</evidence>
<feature type="compositionally biased region" description="Polar residues" evidence="1">
    <location>
        <begin position="28"/>
        <end position="39"/>
    </location>
</feature>
<protein>
    <submittedName>
        <fullName evidence="2 4">Uncharacterized protein</fullName>
    </submittedName>
</protein>
<name>A0A183E8Z8_9BILA</name>
<dbReference type="WBParaSite" id="GPUH_0001746101-mRNA-1">
    <property type="protein sequence ID" value="GPUH_0001746101-mRNA-1"/>
    <property type="gene ID" value="GPUH_0001746101"/>
</dbReference>